<name>A0A1G2MFL3_9BACT</name>
<sequence length="251" mass="29771">MKYVLSHRLYLEGDTILLRLNIPDIDQPFLDMCWKDPIVPDVFDTKRPFNDISDENKRDVVHLKSHGFYTRPEAPESMRQLAKKITLIACPLSTPDIQIGLFVMLMDWDKKLFHTRSYLTEKYRQQGKGKEMKILSFEFAFEELLFDKVCSGVIRPTRNNMRTNIGCGMESVNVVLHHFMVHGRAQDSVDFEMRKEKWREYLEFCQTYNVKRAFFERLENENGFLSRRKEQNRLSCIQIARILCSLPKRYG</sequence>
<evidence type="ECO:0008006" key="3">
    <source>
        <dbReference type="Google" id="ProtNLM"/>
    </source>
</evidence>
<dbReference type="Proteomes" id="UP000177130">
    <property type="component" value="Unassembled WGS sequence"/>
</dbReference>
<gene>
    <name evidence="1" type="ORF">A3C72_01260</name>
</gene>
<accession>A0A1G2MFL3</accession>
<reference evidence="1 2" key="1">
    <citation type="journal article" date="2016" name="Nat. Commun.">
        <title>Thousands of microbial genomes shed light on interconnected biogeochemical processes in an aquifer system.</title>
        <authorList>
            <person name="Anantharaman K."/>
            <person name="Brown C.T."/>
            <person name="Hug L.A."/>
            <person name="Sharon I."/>
            <person name="Castelle C.J."/>
            <person name="Probst A.J."/>
            <person name="Thomas B.C."/>
            <person name="Singh A."/>
            <person name="Wilkins M.J."/>
            <person name="Karaoz U."/>
            <person name="Brodie E.L."/>
            <person name="Williams K.H."/>
            <person name="Hubbard S.S."/>
            <person name="Banfield J.F."/>
        </authorList>
    </citation>
    <scope>NUCLEOTIDE SEQUENCE [LARGE SCALE GENOMIC DNA]</scope>
</reference>
<evidence type="ECO:0000313" key="1">
    <source>
        <dbReference type="EMBL" id="OHA22668.1"/>
    </source>
</evidence>
<dbReference type="InterPro" id="IPR016181">
    <property type="entry name" value="Acyl_CoA_acyltransferase"/>
</dbReference>
<dbReference type="Gene3D" id="3.40.630.30">
    <property type="match status" value="1"/>
</dbReference>
<comment type="caution">
    <text evidence="1">The sequence shown here is derived from an EMBL/GenBank/DDBJ whole genome shotgun (WGS) entry which is preliminary data.</text>
</comment>
<dbReference type="EMBL" id="MHRK01000049">
    <property type="protein sequence ID" value="OHA22668.1"/>
    <property type="molecule type" value="Genomic_DNA"/>
</dbReference>
<protein>
    <recommendedName>
        <fullName evidence="3">N-acetyltransferase domain-containing protein</fullName>
    </recommendedName>
</protein>
<evidence type="ECO:0000313" key="2">
    <source>
        <dbReference type="Proteomes" id="UP000177130"/>
    </source>
</evidence>
<dbReference type="STRING" id="1802306.A3C72_01260"/>
<dbReference type="AlphaFoldDB" id="A0A1G2MFL3"/>
<organism evidence="1 2">
    <name type="scientific">Candidatus Taylorbacteria bacterium RIFCSPHIGHO2_02_FULL_43_32b</name>
    <dbReference type="NCBI Taxonomy" id="1802306"/>
    <lineage>
        <taxon>Bacteria</taxon>
        <taxon>Candidatus Tayloriibacteriota</taxon>
    </lineage>
</organism>
<dbReference type="SUPFAM" id="SSF55729">
    <property type="entry name" value="Acyl-CoA N-acyltransferases (Nat)"/>
    <property type="match status" value="1"/>
</dbReference>
<proteinExistence type="predicted"/>